<evidence type="ECO:0000313" key="2">
    <source>
        <dbReference type="EMBL" id="MCI86616.1"/>
    </source>
</evidence>
<feature type="non-terminal residue" evidence="2">
    <location>
        <position position="1"/>
    </location>
</feature>
<dbReference type="EMBL" id="LXQA011145767">
    <property type="protein sequence ID" value="MCI86616.1"/>
    <property type="molecule type" value="Genomic_DNA"/>
</dbReference>
<reference evidence="2 3" key="1">
    <citation type="journal article" date="2018" name="Front. Plant Sci.">
        <title>Red Clover (Trifolium pratense) and Zigzag Clover (T. medium) - A Picture of Genomic Similarities and Differences.</title>
        <authorList>
            <person name="Dluhosova J."/>
            <person name="Istvanek J."/>
            <person name="Nedelnik J."/>
            <person name="Repkova J."/>
        </authorList>
    </citation>
    <scope>NUCLEOTIDE SEQUENCE [LARGE SCALE GENOMIC DNA]</scope>
    <source>
        <strain evidence="3">cv. 10/8</strain>
        <tissue evidence="2">Leaf</tissue>
    </source>
</reference>
<name>A0A392VE10_9FABA</name>
<sequence>VGLEASNSSRVRKRSGVRRGCGESKWSSMAVGGKLAPSSI</sequence>
<accession>A0A392VE10</accession>
<dbReference type="AlphaFoldDB" id="A0A392VE10"/>
<organism evidence="2 3">
    <name type="scientific">Trifolium medium</name>
    <dbReference type="NCBI Taxonomy" id="97028"/>
    <lineage>
        <taxon>Eukaryota</taxon>
        <taxon>Viridiplantae</taxon>
        <taxon>Streptophyta</taxon>
        <taxon>Embryophyta</taxon>
        <taxon>Tracheophyta</taxon>
        <taxon>Spermatophyta</taxon>
        <taxon>Magnoliopsida</taxon>
        <taxon>eudicotyledons</taxon>
        <taxon>Gunneridae</taxon>
        <taxon>Pentapetalae</taxon>
        <taxon>rosids</taxon>
        <taxon>fabids</taxon>
        <taxon>Fabales</taxon>
        <taxon>Fabaceae</taxon>
        <taxon>Papilionoideae</taxon>
        <taxon>50 kb inversion clade</taxon>
        <taxon>NPAAA clade</taxon>
        <taxon>Hologalegina</taxon>
        <taxon>IRL clade</taxon>
        <taxon>Trifolieae</taxon>
        <taxon>Trifolium</taxon>
    </lineage>
</organism>
<evidence type="ECO:0000313" key="3">
    <source>
        <dbReference type="Proteomes" id="UP000265520"/>
    </source>
</evidence>
<dbReference type="Proteomes" id="UP000265520">
    <property type="component" value="Unassembled WGS sequence"/>
</dbReference>
<evidence type="ECO:0000256" key="1">
    <source>
        <dbReference type="SAM" id="MobiDB-lite"/>
    </source>
</evidence>
<feature type="region of interest" description="Disordered" evidence="1">
    <location>
        <begin position="1"/>
        <end position="40"/>
    </location>
</feature>
<comment type="caution">
    <text evidence="2">The sequence shown here is derived from an EMBL/GenBank/DDBJ whole genome shotgun (WGS) entry which is preliminary data.</text>
</comment>
<proteinExistence type="predicted"/>
<protein>
    <submittedName>
        <fullName evidence="2">Uncharacterized protein</fullName>
    </submittedName>
</protein>
<keyword evidence="3" id="KW-1185">Reference proteome</keyword>